<dbReference type="PANTHER" id="PTHR35910:SF1">
    <property type="entry name" value="2EXR DOMAIN-CONTAINING PROTEIN"/>
    <property type="match status" value="1"/>
</dbReference>
<keyword evidence="4" id="KW-1185">Reference proteome</keyword>
<comment type="caution">
    <text evidence="3">The sequence shown here is derived from an EMBL/GenBank/DDBJ whole genome shotgun (WGS) entry which is preliminary data.</text>
</comment>
<dbReference type="PANTHER" id="PTHR35910">
    <property type="entry name" value="2EXR DOMAIN-CONTAINING PROTEIN"/>
    <property type="match status" value="1"/>
</dbReference>
<protein>
    <submittedName>
        <fullName evidence="3">86bff6ba-6af6-4210-9954-de9ddfe8e77e</fullName>
    </submittedName>
</protein>
<dbReference type="AlphaFoldDB" id="A0A8H2ZM52"/>
<accession>A0A8H2ZM52</accession>
<evidence type="ECO:0000313" key="4">
    <source>
        <dbReference type="Proteomes" id="UP000624404"/>
    </source>
</evidence>
<dbReference type="Pfam" id="PF20150">
    <property type="entry name" value="2EXR"/>
    <property type="match status" value="1"/>
</dbReference>
<dbReference type="OrthoDB" id="3561261at2759"/>
<name>A0A8H2ZM52_9HELO</name>
<dbReference type="Proteomes" id="UP000624404">
    <property type="component" value="Unassembled WGS sequence"/>
</dbReference>
<evidence type="ECO:0000313" key="3">
    <source>
        <dbReference type="EMBL" id="CAD6442045.1"/>
    </source>
</evidence>
<reference evidence="3" key="1">
    <citation type="submission" date="2020-10" db="EMBL/GenBank/DDBJ databases">
        <authorList>
            <person name="Kusch S."/>
        </authorList>
    </citation>
    <scope>NUCLEOTIDE SEQUENCE</scope>
    <source>
        <strain evidence="3">SwB9</strain>
    </source>
</reference>
<dbReference type="InterPro" id="IPR045518">
    <property type="entry name" value="2EXR"/>
</dbReference>
<sequence>MEELSDASTHNVHTQSTNTSDVQVTDLSAGQGPDNKSQISVEIDQSVGRSEAEAGALNEVSNAVGGLTATTDRIPDPYILSQISLQNLGKSPSTPSCSNSIPQRHLLAAGTKSKEEFNTFTMFPHLPLEIQRLIWKKSLPGPKILLIKPLIPDQLVHNSYHTNYSMPSSIVVNKEAFEVFSKESVLLRSSFICQETPNRCFQSKIVLDFKIDSIYIDFTDQPRSYLFHRTPVPNHIINQVWSGGCAAAISHLIIPLPARISIGLNDRSFLKYVKGIIWFHRNIRHLTFILADETRNLPCAKRDIVLVDPISIDYALNLFECDPRDVPCEDILKHASATPAIQKFDFNVLKKISFPRSAPHVLRFVLPEDLVVDFKIVVLRAKTEELARRKKRFYALKELIAQNKDLH</sequence>
<gene>
    <name evidence="3" type="ORF">SCLTRI_LOCUS1837</name>
</gene>
<evidence type="ECO:0000256" key="1">
    <source>
        <dbReference type="SAM" id="MobiDB-lite"/>
    </source>
</evidence>
<feature type="domain" description="2EXR" evidence="2">
    <location>
        <begin position="120"/>
        <end position="214"/>
    </location>
</feature>
<feature type="region of interest" description="Disordered" evidence="1">
    <location>
        <begin position="1"/>
        <end position="39"/>
    </location>
</feature>
<organism evidence="3 4">
    <name type="scientific">Sclerotinia trifoliorum</name>
    <dbReference type="NCBI Taxonomy" id="28548"/>
    <lineage>
        <taxon>Eukaryota</taxon>
        <taxon>Fungi</taxon>
        <taxon>Dikarya</taxon>
        <taxon>Ascomycota</taxon>
        <taxon>Pezizomycotina</taxon>
        <taxon>Leotiomycetes</taxon>
        <taxon>Helotiales</taxon>
        <taxon>Sclerotiniaceae</taxon>
        <taxon>Sclerotinia</taxon>
    </lineage>
</organism>
<proteinExistence type="predicted"/>
<evidence type="ECO:0000259" key="2">
    <source>
        <dbReference type="Pfam" id="PF20150"/>
    </source>
</evidence>
<dbReference type="EMBL" id="CAJHIA010000007">
    <property type="protein sequence ID" value="CAD6442045.1"/>
    <property type="molecule type" value="Genomic_DNA"/>
</dbReference>